<dbReference type="GO" id="GO:0016998">
    <property type="term" value="P:cell wall macromolecule catabolic process"/>
    <property type="evidence" value="ECO:0007669"/>
    <property type="project" value="InterPro"/>
</dbReference>
<evidence type="ECO:0000313" key="3">
    <source>
        <dbReference type="EMBL" id="EMZ41925.1"/>
    </source>
</evidence>
<sequence>MAVKGIDVSVWQKSIDFNKVKRSGIEFVIMRAGYGSALSQKDKCFEQNYARAKAAGLHIGAYWYSYAKSAAQAIQEAKVCKQVLSGKQFDYPIYFDIEEKSQLSRGRVFCDSLIRAFCNEMEAGGYFAGFYTSLSSALNNVSSDVRNRYAFWIAQWNSYCTYQGAYGLWQYSSSGSVPGISGRCDMDLAYVDYPSIIRKGGFNGYGKGSAPARKSVDQLAHEVISGSWGNGDERKKRLTEAGYSYDAVQDKVNELLGVKSRKSIDQLAREVIRGNWGNGQDRKNRLTRAGYDYSAVQKRVNQLL</sequence>
<dbReference type="GO" id="GO:0009253">
    <property type="term" value="P:peptidoglycan catabolic process"/>
    <property type="evidence" value="ECO:0007669"/>
    <property type="project" value="InterPro"/>
</dbReference>
<dbReference type="HOGENOM" id="CLU_044973_1_0_11"/>
<name>N2BTW6_9ACTN</name>
<gene>
    <name evidence="3" type="ORF">HMPREF1091_00899</name>
</gene>
<dbReference type="PATRIC" id="fig|997872.3.peg.901"/>
<dbReference type="SMART" id="SM01095">
    <property type="entry name" value="Cpl-7"/>
    <property type="match status" value="2"/>
</dbReference>
<reference evidence="3 4" key="1">
    <citation type="submission" date="2013-03" db="EMBL/GenBank/DDBJ databases">
        <title>The Genome Sequence of Atopobium minutum 10063974.</title>
        <authorList>
            <consortium name="The Broad Institute Genome Sequencing Platform"/>
            <person name="Earl A."/>
            <person name="Ward D."/>
            <person name="Feldgarden M."/>
            <person name="Gevers D."/>
            <person name="Lambert T."/>
            <person name="Marvaud J.-C."/>
            <person name="Courvalin P."/>
            <person name="Walker B."/>
            <person name="Young S.K."/>
            <person name="Zeng Q."/>
            <person name="Gargeya S."/>
            <person name="Fitzgerald M."/>
            <person name="Haas B."/>
            <person name="Abouelleil A."/>
            <person name="Alvarado L."/>
            <person name="Arachchi H.M."/>
            <person name="Berlin A.M."/>
            <person name="Chapman S.B."/>
            <person name="Dewar J."/>
            <person name="Goldberg J."/>
            <person name="Griggs A."/>
            <person name="Gujja S."/>
            <person name="Hansen M."/>
            <person name="Howarth C."/>
            <person name="Imamovic A."/>
            <person name="Larimer J."/>
            <person name="McCowan C."/>
            <person name="Murphy C."/>
            <person name="Neiman D."/>
            <person name="Pearson M."/>
            <person name="Priest M."/>
            <person name="Roberts A."/>
            <person name="Saif S."/>
            <person name="Shea T."/>
            <person name="Sisk P."/>
            <person name="Sykes S."/>
            <person name="Wortman J."/>
            <person name="Nusbaum C."/>
            <person name="Birren B."/>
        </authorList>
    </citation>
    <scope>NUCLEOTIDE SEQUENCE [LARGE SCALE GENOMIC DNA]</scope>
    <source>
        <strain evidence="3 4">10063974</strain>
    </source>
</reference>
<dbReference type="Gene3D" id="3.20.20.80">
    <property type="entry name" value="Glycosidases"/>
    <property type="match status" value="1"/>
</dbReference>
<dbReference type="EMBL" id="AGXC01000002">
    <property type="protein sequence ID" value="EMZ41925.1"/>
    <property type="molecule type" value="Genomic_DNA"/>
</dbReference>
<dbReference type="Pfam" id="PF08230">
    <property type="entry name" value="CW_7"/>
    <property type="match status" value="2"/>
</dbReference>
<protein>
    <recommendedName>
        <fullName evidence="2">Cpl-7 lysozyme C-terminal domain-containing protein</fullName>
    </recommendedName>
</protein>
<proteinExistence type="inferred from homology"/>
<evidence type="ECO:0000256" key="1">
    <source>
        <dbReference type="ARBA" id="ARBA00010646"/>
    </source>
</evidence>
<dbReference type="GO" id="GO:0003796">
    <property type="term" value="F:lysozyme activity"/>
    <property type="evidence" value="ECO:0007669"/>
    <property type="project" value="InterPro"/>
</dbReference>
<keyword evidence="4" id="KW-1185">Reference proteome</keyword>
<feature type="domain" description="Cpl-7 lysozyme C-terminal" evidence="2">
    <location>
        <begin position="216"/>
        <end position="257"/>
    </location>
</feature>
<dbReference type="GO" id="GO:0016052">
    <property type="term" value="P:carbohydrate catabolic process"/>
    <property type="evidence" value="ECO:0007669"/>
    <property type="project" value="TreeGrafter"/>
</dbReference>
<dbReference type="SUPFAM" id="SSF51445">
    <property type="entry name" value="(Trans)glycosidases"/>
    <property type="match status" value="1"/>
</dbReference>
<dbReference type="InterPro" id="IPR013168">
    <property type="entry name" value="Cpl_7_lyso_C"/>
</dbReference>
<comment type="similarity">
    <text evidence="1">Belongs to the glycosyl hydrolase 25 family.</text>
</comment>
<dbReference type="CDD" id="cd06414">
    <property type="entry name" value="GH25_LytC-like"/>
    <property type="match status" value="1"/>
</dbReference>
<dbReference type="OrthoDB" id="3171425at2"/>
<dbReference type="Pfam" id="PF01183">
    <property type="entry name" value="Glyco_hydro_25"/>
    <property type="match status" value="1"/>
</dbReference>
<dbReference type="Proteomes" id="UP000012651">
    <property type="component" value="Unassembled WGS sequence"/>
</dbReference>
<accession>N2BTW6</accession>
<dbReference type="InterPro" id="IPR017853">
    <property type="entry name" value="GH"/>
</dbReference>
<evidence type="ECO:0000313" key="4">
    <source>
        <dbReference type="Proteomes" id="UP000012651"/>
    </source>
</evidence>
<dbReference type="InterPro" id="IPR002053">
    <property type="entry name" value="Glyco_hydro_25"/>
</dbReference>
<feature type="domain" description="Cpl-7 lysozyme C-terminal" evidence="2">
    <location>
        <begin position="264"/>
        <end position="304"/>
    </location>
</feature>
<dbReference type="SMR" id="N2BTW6"/>
<dbReference type="AlphaFoldDB" id="N2BTW6"/>
<dbReference type="PANTHER" id="PTHR34135">
    <property type="entry name" value="LYSOZYME"/>
    <property type="match status" value="1"/>
</dbReference>
<dbReference type="PROSITE" id="PS51904">
    <property type="entry name" value="GLYCOSYL_HYDROL_F25_2"/>
    <property type="match status" value="1"/>
</dbReference>
<evidence type="ECO:0000259" key="2">
    <source>
        <dbReference type="SMART" id="SM01095"/>
    </source>
</evidence>
<dbReference type="RefSeq" id="WP_002563674.1">
    <property type="nucleotide sequence ID" value="NZ_KB822533.1"/>
</dbReference>
<comment type="caution">
    <text evidence="3">The sequence shown here is derived from an EMBL/GenBank/DDBJ whole genome shotgun (WGS) entry which is preliminary data.</text>
</comment>
<dbReference type="PANTHER" id="PTHR34135:SF2">
    <property type="entry name" value="LYSOZYME"/>
    <property type="match status" value="1"/>
</dbReference>
<organism evidence="3 4">
    <name type="scientific">Atopobium minutum 10063974</name>
    <dbReference type="NCBI Taxonomy" id="997872"/>
    <lineage>
        <taxon>Bacteria</taxon>
        <taxon>Bacillati</taxon>
        <taxon>Actinomycetota</taxon>
        <taxon>Coriobacteriia</taxon>
        <taxon>Coriobacteriales</taxon>
        <taxon>Atopobiaceae</taxon>
        <taxon>Atopobium</taxon>
    </lineage>
</organism>